<evidence type="ECO:0000313" key="2">
    <source>
        <dbReference type="EMBL" id="KAJ4458223.1"/>
    </source>
</evidence>
<protein>
    <submittedName>
        <fullName evidence="2">Uncharacterized protein</fullName>
    </submittedName>
</protein>
<feature type="region of interest" description="Disordered" evidence="1">
    <location>
        <begin position="11"/>
        <end position="70"/>
    </location>
</feature>
<feature type="region of interest" description="Disordered" evidence="1">
    <location>
        <begin position="115"/>
        <end position="178"/>
    </location>
</feature>
<comment type="caution">
    <text evidence="2">The sequence shown here is derived from an EMBL/GenBank/DDBJ whole genome shotgun (WGS) entry which is preliminary data.</text>
</comment>
<evidence type="ECO:0000313" key="3">
    <source>
        <dbReference type="Proteomes" id="UP001141327"/>
    </source>
</evidence>
<dbReference type="EMBL" id="JAPMOS010000032">
    <property type="protein sequence ID" value="KAJ4458223.1"/>
    <property type="molecule type" value="Genomic_DNA"/>
</dbReference>
<gene>
    <name evidence="2" type="ORF">PAPYR_6037</name>
</gene>
<reference evidence="2" key="1">
    <citation type="journal article" date="2022" name="bioRxiv">
        <title>Genomics of Preaxostyla Flagellates Illuminates Evolutionary Transitions and the Path Towards Mitochondrial Loss.</title>
        <authorList>
            <person name="Novak L.V.F."/>
            <person name="Treitli S.C."/>
            <person name="Pyrih J."/>
            <person name="Halakuc P."/>
            <person name="Pipaliya S.V."/>
            <person name="Vacek V."/>
            <person name="Brzon O."/>
            <person name="Soukal P."/>
            <person name="Eme L."/>
            <person name="Dacks J.B."/>
            <person name="Karnkowska A."/>
            <person name="Elias M."/>
            <person name="Hampl V."/>
        </authorList>
    </citation>
    <scope>NUCLEOTIDE SEQUENCE</scope>
    <source>
        <strain evidence="2">RCP-MX</strain>
    </source>
</reference>
<dbReference type="Proteomes" id="UP001141327">
    <property type="component" value="Unassembled WGS sequence"/>
</dbReference>
<sequence length="308" mass="32186">MSMLSALAEFSSIGQSKNPGRAAVPPLVSLLPPRPPCPSSSSPPTSPPTPETHPRTEDSVTSVSRVPSAGGLSDYYLKTLSVAGELSGLVDASRGGGGSDEDRAAHSSHLALARVPPQLALGSPAPPSEGVDSESEPDQGPMKRHATASTALLPRNVSSNAQSASSPFHPPPPPMAIIPHPRPRRLVRGLSKAKEVFHCAPPHLAILIVARLRKLVIIIRLLLPGISDLNHPQPPTPAITTHPTAIHHPVTSTLTAAATTATHTQRPGFACIGRPLRVVLSGRWLLPLASHPPLPTPHGYRTRVGCPA</sequence>
<name>A0ABQ8UJ24_9EUKA</name>
<proteinExistence type="predicted"/>
<evidence type="ECO:0000256" key="1">
    <source>
        <dbReference type="SAM" id="MobiDB-lite"/>
    </source>
</evidence>
<keyword evidence="3" id="KW-1185">Reference proteome</keyword>
<accession>A0ABQ8UJ24</accession>
<organism evidence="2 3">
    <name type="scientific">Paratrimastix pyriformis</name>
    <dbReference type="NCBI Taxonomy" id="342808"/>
    <lineage>
        <taxon>Eukaryota</taxon>
        <taxon>Metamonada</taxon>
        <taxon>Preaxostyla</taxon>
        <taxon>Paratrimastigidae</taxon>
        <taxon>Paratrimastix</taxon>
    </lineage>
</organism>